<dbReference type="AlphaFoldDB" id="A0AAW1MP91"/>
<feature type="compositionally biased region" description="Polar residues" evidence="1">
    <location>
        <begin position="50"/>
        <end position="62"/>
    </location>
</feature>
<dbReference type="Pfam" id="PF25597">
    <property type="entry name" value="SH3_retrovirus"/>
    <property type="match status" value="1"/>
</dbReference>
<evidence type="ECO:0000313" key="4">
    <source>
        <dbReference type="Proteomes" id="UP001458880"/>
    </source>
</evidence>
<evidence type="ECO:0000256" key="1">
    <source>
        <dbReference type="SAM" id="MobiDB-lite"/>
    </source>
</evidence>
<proteinExistence type="predicted"/>
<protein>
    <recommendedName>
        <fullName evidence="2">Retroviral polymerase SH3-like domain-containing protein</fullName>
    </recommendedName>
</protein>
<organism evidence="3 4">
    <name type="scientific">Popillia japonica</name>
    <name type="common">Japanese beetle</name>
    <dbReference type="NCBI Taxonomy" id="7064"/>
    <lineage>
        <taxon>Eukaryota</taxon>
        <taxon>Metazoa</taxon>
        <taxon>Ecdysozoa</taxon>
        <taxon>Arthropoda</taxon>
        <taxon>Hexapoda</taxon>
        <taxon>Insecta</taxon>
        <taxon>Pterygota</taxon>
        <taxon>Neoptera</taxon>
        <taxon>Endopterygota</taxon>
        <taxon>Coleoptera</taxon>
        <taxon>Polyphaga</taxon>
        <taxon>Scarabaeiformia</taxon>
        <taxon>Scarabaeidae</taxon>
        <taxon>Rutelinae</taxon>
        <taxon>Popillia</taxon>
    </lineage>
</organism>
<feature type="domain" description="Retroviral polymerase SH3-like" evidence="2">
    <location>
        <begin position="6"/>
        <end position="28"/>
    </location>
</feature>
<feature type="region of interest" description="Disordered" evidence="1">
    <location>
        <begin position="41"/>
        <end position="62"/>
    </location>
</feature>
<reference evidence="3 4" key="1">
    <citation type="journal article" date="2024" name="BMC Genomics">
        <title>De novo assembly and annotation of Popillia japonica's genome with initial clues to its potential as an invasive pest.</title>
        <authorList>
            <person name="Cucini C."/>
            <person name="Boschi S."/>
            <person name="Funari R."/>
            <person name="Cardaioli E."/>
            <person name="Iannotti N."/>
            <person name="Marturano G."/>
            <person name="Paoli F."/>
            <person name="Bruttini M."/>
            <person name="Carapelli A."/>
            <person name="Frati F."/>
            <person name="Nardi F."/>
        </authorList>
    </citation>
    <scope>NUCLEOTIDE SEQUENCE [LARGE SCALE GENOMIC DNA]</scope>
    <source>
        <strain evidence="3">DMR45628</strain>
    </source>
</reference>
<accession>A0AAW1MP91</accession>
<comment type="caution">
    <text evidence="3">The sequence shown here is derived from an EMBL/GenBank/DDBJ whole genome shotgun (WGS) entry which is preliminary data.</text>
</comment>
<evidence type="ECO:0000259" key="2">
    <source>
        <dbReference type="Pfam" id="PF25597"/>
    </source>
</evidence>
<dbReference type="Proteomes" id="UP001458880">
    <property type="component" value="Unassembled WGS sequence"/>
</dbReference>
<dbReference type="EMBL" id="JASPKY010000030">
    <property type="protein sequence ID" value="KAK9747445.1"/>
    <property type="molecule type" value="Genomic_DNA"/>
</dbReference>
<keyword evidence="4" id="KW-1185">Reference proteome</keyword>
<name>A0AAW1MP91_POPJA</name>
<dbReference type="InterPro" id="IPR057670">
    <property type="entry name" value="SH3_retrovirus"/>
</dbReference>
<gene>
    <name evidence="3" type="ORF">QE152_g5230</name>
</gene>
<sequence>MLFVMGFRCIDPVTKKITISRDVVFFENPASTVVAEELDDSDSVRDVSLGESSTNGTENINHDVISNDTLESADDRDDVEHTLVDDPDFEPDVPISMPVRLRQSSRERRPVRHDDYVTYLTVNNEIGTDPVSFNDATSSVNQAHWKRAMYNLLACRYRQMWSNQTKADKSLLNSFEILDKNLYL</sequence>
<evidence type="ECO:0000313" key="3">
    <source>
        <dbReference type="EMBL" id="KAK9747445.1"/>
    </source>
</evidence>